<dbReference type="SMART" id="SM00369">
    <property type="entry name" value="LRR_TYP"/>
    <property type="match status" value="8"/>
</dbReference>
<dbReference type="Gene3D" id="3.80.10.10">
    <property type="entry name" value="Ribonuclease Inhibitor"/>
    <property type="match status" value="1"/>
</dbReference>
<dbReference type="PANTHER" id="PTHR45712:SF22">
    <property type="entry name" value="INSULIN-LIKE GROWTH FACTOR-BINDING PROTEIN COMPLEX ACID LABILE SUBUNIT"/>
    <property type="match status" value="1"/>
</dbReference>
<dbReference type="InterPro" id="IPR032675">
    <property type="entry name" value="LRR_dom_sf"/>
</dbReference>
<name>A0A9N9RKQ0_9DIPT</name>
<sequence>MKLKVLLSTFIFVLKFSSIVSQVEFFICFYHLSSSGYACELEFFNPNGLNNFEDIDGMHLPGFTDSDVVELNLFVRTNSPNIPAIICQKFRNLRFVNLGQNTFQRVDDYSFSNCTSLSFLILQDNEISFINERAFIRNSELRTLHMSFNLIKALPENLFQNQINLDFIDFNNNLISQLPTSIFKSLKKLTHWNFGFNQLSSPRHEWFENLQSLETLYYHYNSIAELPRNIFSRLLNVKQIELYGNNLKMIHADSFGFLPTLQSLNLFFNNINAFDGNLIDYTGITDVDLTLNLCANRLIQDSSATRAIMRAELSQCIRNYDNIMSVCRQNSKEAFEVSSIDNNKEECSAKDQQIRKLEAEVKILRNVNLKLVNDKEKKF</sequence>
<proteinExistence type="predicted"/>
<dbReference type="EMBL" id="OU895877">
    <property type="protein sequence ID" value="CAG9798444.1"/>
    <property type="molecule type" value="Genomic_DNA"/>
</dbReference>
<dbReference type="Proteomes" id="UP001153620">
    <property type="component" value="Chromosome 1"/>
</dbReference>
<dbReference type="InterPro" id="IPR050333">
    <property type="entry name" value="SLRP"/>
</dbReference>
<keyword evidence="5" id="KW-1185">Reference proteome</keyword>
<feature type="coiled-coil region" evidence="3">
    <location>
        <begin position="340"/>
        <end position="374"/>
    </location>
</feature>
<reference evidence="4" key="2">
    <citation type="submission" date="2022-10" db="EMBL/GenBank/DDBJ databases">
        <authorList>
            <consortium name="ENA_rothamsted_submissions"/>
            <consortium name="culmorum"/>
            <person name="King R."/>
        </authorList>
    </citation>
    <scope>NUCLEOTIDE SEQUENCE</scope>
</reference>
<evidence type="ECO:0000256" key="3">
    <source>
        <dbReference type="SAM" id="Coils"/>
    </source>
</evidence>
<evidence type="ECO:0000256" key="2">
    <source>
        <dbReference type="ARBA" id="ARBA00022737"/>
    </source>
</evidence>
<dbReference type="OrthoDB" id="676979at2759"/>
<keyword evidence="3" id="KW-0175">Coiled coil</keyword>
<dbReference type="InterPro" id="IPR001611">
    <property type="entry name" value="Leu-rich_rpt"/>
</dbReference>
<evidence type="ECO:0000313" key="4">
    <source>
        <dbReference type="EMBL" id="CAG9798444.1"/>
    </source>
</evidence>
<dbReference type="PANTHER" id="PTHR45712">
    <property type="entry name" value="AGAP008170-PA"/>
    <property type="match status" value="1"/>
</dbReference>
<evidence type="ECO:0000256" key="1">
    <source>
        <dbReference type="ARBA" id="ARBA00022614"/>
    </source>
</evidence>
<keyword evidence="2" id="KW-0677">Repeat</keyword>
<organism evidence="4 5">
    <name type="scientific">Chironomus riparius</name>
    <dbReference type="NCBI Taxonomy" id="315576"/>
    <lineage>
        <taxon>Eukaryota</taxon>
        <taxon>Metazoa</taxon>
        <taxon>Ecdysozoa</taxon>
        <taxon>Arthropoda</taxon>
        <taxon>Hexapoda</taxon>
        <taxon>Insecta</taxon>
        <taxon>Pterygota</taxon>
        <taxon>Neoptera</taxon>
        <taxon>Endopterygota</taxon>
        <taxon>Diptera</taxon>
        <taxon>Nematocera</taxon>
        <taxon>Chironomoidea</taxon>
        <taxon>Chironomidae</taxon>
        <taxon>Chironominae</taxon>
        <taxon>Chironomus</taxon>
    </lineage>
</organism>
<dbReference type="AlphaFoldDB" id="A0A9N9RKQ0"/>
<dbReference type="Pfam" id="PF13855">
    <property type="entry name" value="LRR_8"/>
    <property type="match status" value="2"/>
</dbReference>
<dbReference type="InterPro" id="IPR003591">
    <property type="entry name" value="Leu-rich_rpt_typical-subtyp"/>
</dbReference>
<protein>
    <submittedName>
        <fullName evidence="4">Uncharacterized protein</fullName>
    </submittedName>
</protein>
<evidence type="ECO:0000313" key="5">
    <source>
        <dbReference type="Proteomes" id="UP001153620"/>
    </source>
</evidence>
<reference evidence="4" key="1">
    <citation type="submission" date="2022-01" db="EMBL/GenBank/DDBJ databases">
        <authorList>
            <person name="King R."/>
        </authorList>
    </citation>
    <scope>NUCLEOTIDE SEQUENCE</scope>
</reference>
<keyword evidence="1" id="KW-0433">Leucine-rich repeat</keyword>
<dbReference type="SUPFAM" id="SSF52058">
    <property type="entry name" value="L domain-like"/>
    <property type="match status" value="1"/>
</dbReference>
<gene>
    <name evidence="4" type="ORF">CHIRRI_LOCUS1426</name>
</gene>
<accession>A0A9N9RKQ0</accession>